<dbReference type="RefSeq" id="WP_273595506.1">
    <property type="nucleotide sequence ID" value="NZ_JAQQXS010000003.1"/>
</dbReference>
<reference evidence="3 4" key="1">
    <citation type="submission" date="2022-10" db="EMBL/GenBank/DDBJ databases">
        <title>paucibacter sp. hw8 Genome sequencing.</title>
        <authorList>
            <person name="Park S."/>
        </authorList>
    </citation>
    <scope>NUCLEOTIDE SEQUENCE [LARGE SCALE GENOMIC DNA]</scope>
    <source>
        <strain evidence="4">hw8</strain>
    </source>
</reference>
<keyword evidence="1" id="KW-0472">Membrane</keyword>
<protein>
    <submittedName>
        <fullName evidence="3">CHASE2 domain-containing protein</fullName>
    </submittedName>
</protein>
<gene>
    <name evidence="3" type="ORF">PRZ01_04180</name>
</gene>
<dbReference type="Pfam" id="PF05226">
    <property type="entry name" value="CHASE2"/>
    <property type="match status" value="1"/>
</dbReference>
<accession>A0ABT5KRI4</accession>
<keyword evidence="1" id="KW-0812">Transmembrane</keyword>
<keyword evidence="4" id="KW-1185">Reference proteome</keyword>
<keyword evidence="1" id="KW-1133">Transmembrane helix</keyword>
<evidence type="ECO:0000259" key="2">
    <source>
        <dbReference type="Pfam" id="PF05226"/>
    </source>
</evidence>
<feature type="transmembrane region" description="Helical" evidence="1">
    <location>
        <begin position="480"/>
        <end position="498"/>
    </location>
</feature>
<feature type="domain" description="CHASE2" evidence="2">
    <location>
        <begin position="39"/>
        <end position="331"/>
    </location>
</feature>
<sequence length="572" mass="62464">MFSFVLAQWRSVLFSASIALILESMGALLVLTKFSLLVVSSLASQAPSQAQQLRADMPVVALLTNDDFVLRYAEKNPLDRCVMAEDLGRVFAKQPQRVAIDFDLSPLLKPSASERECQDQLNQLLQQHAGTVVLLAPFPTSAEPLLQVKHDWMQAQCQHGLHFATGEIEQSLGVVTELNLGDDATAHARLADQLHHGLSSYLCDQVTPLRNARDNRWLNERWQEQDKMAGHELGHDAAQHEPESAPINFPALTRRVAVMALNSPTFAQLPDLKENVVLVGGDWGRDDNFLTAIGNQPGVVVHAARLVSLANPIKSLPPFLGLWGDIVIALSFAWVIARFWKGYVAARRVDLSLAHRARRTSLSTLLMFTFVMVYLGLVLFFFMAAEHLFSNWGVVIAPLLIALSILVDGFVSGPVEQISDLLAEESERTFKRPGETSAQPHHHHLELAAALRQSGIAILMLMAFGAAVVLAPGATRQAAAALFAGAQIGLLGLLLLHLGRQLKTFKLGATLQALQGAARAALDQWQPGGASYPSTGLPRLEQLGLLLWWLRNLVFWGVMGWGAALLLSHSAA</sequence>
<dbReference type="EMBL" id="JAQQXS010000003">
    <property type="protein sequence ID" value="MDC8784387.1"/>
    <property type="molecule type" value="Genomic_DNA"/>
</dbReference>
<evidence type="ECO:0000256" key="1">
    <source>
        <dbReference type="SAM" id="Phobius"/>
    </source>
</evidence>
<feature type="transmembrane region" description="Helical" evidence="1">
    <location>
        <begin position="320"/>
        <end position="340"/>
    </location>
</feature>
<name>A0ABT5KRI4_9BURK</name>
<feature type="transmembrane region" description="Helical" evidence="1">
    <location>
        <begin position="361"/>
        <end position="383"/>
    </location>
</feature>
<feature type="transmembrane region" description="Helical" evidence="1">
    <location>
        <begin position="456"/>
        <end position="474"/>
    </location>
</feature>
<proteinExistence type="predicted"/>
<evidence type="ECO:0000313" key="4">
    <source>
        <dbReference type="Proteomes" id="UP001219862"/>
    </source>
</evidence>
<feature type="transmembrane region" description="Helical" evidence="1">
    <location>
        <begin position="546"/>
        <end position="567"/>
    </location>
</feature>
<comment type="caution">
    <text evidence="3">The sequence shown here is derived from an EMBL/GenBank/DDBJ whole genome shotgun (WGS) entry which is preliminary data.</text>
</comment>
<dbReference type="InterPro" id="IPR007890">
    <property type="entry name" value="CHASE2"/>
</dbReference>
<organism evidence="3 4">
    <name type="scientific">Roseateles koreensis</name>
    <dbReference type="NCBI Taxonomy" id="2987526"/>
    <lineage>
        <taxon>Bacteria</taxon>
        <taxon>Pseudomonadati</taxon>
        <taxon>Pseudomonadota</taxon>
        <taxon>Betaproteobacteria</taxon>
        <taxon>Burkholderiales</taxon>
        <taxon>Sphaerotilaceae</taxon>
        <taxon>Roseateles</taxon>
    </lineage>
</organism>
<dbReference type="Proteomes" id="UP001219862">
    <property type="component" value="Unassembled WGS sequence"/>
</dbReference>
<evidence type="ECO:0000313" key="3">
    <source>
        <dbReference type="EMBL" id="MDC8784387.1"/>
    </source>
</evidence>